<gene>
    <name evidence="2" type="ORF">K490DRAFT_76621</name>
</gene>
<name>A0A9P4HN66_9PEZI</name>
<dbReference type="Pfam" id="PF22607">
    <property type="entry name" value="FAD_binding-like"/>
    <property type="match status" value="1"/>
</dbReference>
<organism evidence="2 3">
    <name type="scientific">Saccharata proteae CBS 121410</name>
    <dbReference type="NCBI Taxonomy" id="1314787"/>
    <lineage>
        <taxon>Eukaryota</taxon>
        <taxon>Fungi</taxon>
        <taxon>Dikarya</taxon>
        <taxon>Ascomycota</taxon>
        <taxon>Pezizomycotina</taxon>
        <taxon>Dothideomycetes</taxon>
        <taxon>Dothideomycetes incertae sedis</taxon>
        <taxon>Botryosphaeriales</taxon>
        <taxon>Saccharataceae</taxon>
        <taxon>Saccharata</taxon>
    </lineage>
</organism>
<dbReference type="InterPro" id="IPR036188">
    <property type="entry name" value="FAD/NAD-bd_sf"/>
</dbReference>
<accession>A0A9P4HN66</accession>
<feature type="domain" description="2,6-dihydroxypyridine 3-monooxygenase substrate binding" evidence="1">
    <location>
        <begin position="194"/>
        <end position="323"/>
    </location>
</feature>
<dbReference type="Gene3D" id="3.50.50.60">
    <property type="entry name" value="FAD/NAD(P)-binding domain"/>
    <property type="match status" value="1"/>
</dbReference>
<dbReference type="InterPro" id="IPR053212">
    <property type="entry name" value="DHP_3-monooxygenase"/>
</dbReference>
<reference evidence="2" key="1">
    <citation type="journal article" date="2020" name="Stud. Mycol.">
        <title>101 Dothideomycetes genomes: a test case for predicting lifestyles and emergence of pathogens.</title>
        <authorList>
            <person name="Haridas S."/>
            <person name="Albert R."/>
            <person name="Binder M."/>
            <person name="Bloem J."/>
            <person name="Labutti K."/>
            <person name="Salamov A."/>
            <person name="Andreopoulos B."/>
            <person name="Baker S."/>
            <person name="Barry K."/>
            <person name="Bills G."/>
            <person name="Bluhm B."/>
            <person name="Cannon C."/>
            <person name="Castanera R."/>
            <person name="Culley D."/>
            <person name="Daum C."/>
            <person name="Ezra D."/>
            <person name="Gonzalez J."/>
            <person name="Henrissat B."/>
            <person name="Kuo A."/>
            <person name="Liang C."/>
            <person name="Lipzen A."/>
            <person name="Lutzoni F."/>
            <person name="Magnuson J."/>
            <person name="Mondo S."/>
            <person name="Nolan M."/>
            <person name="Ohm R."/>
            <person name="Pangilinan J."/>
            <person name="Park H.-J."/>
            <person name="Ramirez L."/>
            <person name="Alfaro M."/>
            <person name="Sun H."/>
            <person name="Tritt A."/>
            <person name="Yoshinaga Y."/>
            <person name="Zwiers L.-H."/>
            <person name="Turgeon B."/>
            <person name="Goodwin S."/>
            <person name="Spatafora J."/>
            <person name="Crous P."/>
            <person name="Grigoriev I."/>
        </authorList>
    </citation>
    <scope>NUCLEOTIDE SEQUENCE</scope>
    <source>
        <strain evidence="2">CBS 121410</strain>
    </source>
</reference>
<sequence>MTAMTKQKNIVIVGGSLGGLFHGVALSRLGHNITILERNPTPLLHDQGAGVVAGSDTQNFFRTYDRTQTPLAVTSHARQYLDREGNVIDYDERPQRMTSWDLLYHILRANLDGVESTYVKAVPGKEKGDGKVVYRYGCTAREVVRLEDEDGVRITMEKHPDKTLEDTTADLVIAADGGSSTVRQRLQPDVHRTYAGYVAWRGTVPESMLSTKAADTLLDRFTFFHTIGVQILAYLIPGPNGNLEKGKRLMNWVWYCNYPESSPEYQELMTDQDGNKHRYTLPPGKMRTAVWEKQKERAVQKLPPQLAELVQKTGVPFVQCITDVLSSRASFLDGKLLLVGDALAGFRPHTAASTSQAAFDAFATAELVRGDVGLEEWEKKVMEYATEVQKHGVMLGQRSQFGLHPLADTKWFSKHSAIDMERRK</sequence>
<comment type="caution">
    <text evidence="2">The sequence shown here is derived from an EMBL/GenBank/DDBJ whole genome shotgun (WGS) entry which is preliminary data.</text>
</comment>
<evidence type="ECO:0000259" key="1">
    <source>
        <dbReference type="Pfam" id="PF22607"/>
    </source>
</evidence>
<dbReference type="Proteomes" id="UP000799776">
    <property type="component" value="Unassembled WGS sequence"/>
</dbReference>
<dbReference type="PANTHER" id="PTHR47469:SF2">
    <property type="entry name" value="OS06G0597600 PROTEIN"/>
    <property type="match status" value="1"/>
</dbReference>
<proteinExistence type="predicted"/>
<evidence type="ECO:0000313" key="3">
    <source>
        <dbReference type="Proteomes" id="UP000799776"/>
    </source>
</evidence>
<dbReference type="Gene3D" id="3.30.9.60">
    <property type="match status" value="1"/>
</dbReference>
<dbReference type="PANTHER" id="PTHR47469">
    <property type="entry name" value="MONOOXYGENASE-LIKE"/>
    <property type="match status" value="1"/>
</dbReference>
<evidence type="ECO:0000313" key="2">
    <source>
        <dbReference type="EMBL" id="KAF2083351.1"/>
    </source>
</evidence>
<dbReference type="InterPro" id="IPR054707">
    <property type="entry name" value="DhpH_subs-bd"/>
</dbReference>
<dbReference type="AlphaFoldDB" id="A0A9P4HN66"/>
<dbReference type="SUPFAM" id="SSF54373">
    <property type="entry name" value="FAD-linked reductases, C-terminal domain"/>
    <property type="match status" value="1"/>
</dbReference>
<dbReference type="PRINTS" id="PR00420">
    <property type="entry name" value="RNGMNOXGNASE"/>
</dbReference>
<keyword evidence="3" id="KW-1185">Reference proteome</keyword>
<protein>
    <submittedName>
        <fullName evidence="2">FAD/NAD(P)-binding domain-containing protein</fullName>
    </submittedName>
</protein>
<dbReference type="SUPFAM" id="SSF51905">
    <property type="entry name" value="FAD/NAD(P)-binding domain"/>
    <property type="match status" value="1"/>
</dbReference>
<dbReference type="EMBL" id="ML978798">
    <property type="protein sequence ID" value="KAF2083351.1"/>
    <property type="molecule type" value="Genomic_DNA"/>
</dbReference>
<dbReference type="OrthoDB" id="16820at2759"/>